<dbReference type="AlphaFoldDB" id="A0A6N8FZT6"/>
<dbReference type="GO" id="GO:0008080">
    <property type="term" value="F:N-acetyltransferase activity"/>
    <property type="evidence" value="ECO:0007669"/>
    <property type="project" value="InterPro"/>
</dbReference>
<evidence type="ECO:0000256" key="1">
    <source>
        <dbReference type="ARBA" id="ARBA00022679"/>
    </source>
</evidence>
<dbReference type="CDD" id="cd04301">
    <property type="entry name" value="NAT_SF"/>
    <property type="match status" value="1"/>
</dbReference>
<keyword evidence="2" id="KW-0012">Acyltransferase</keyword>
<dbReference type="PROSITE" id="PS51186">
    <property type="entry name" value="GNAT"/>
    <property type="match status" value="1"/>
</dbReference>
<dbReference type="InterPro" id="IPR000182">
    <property type="entry name" value="GNAT_dom"/>
</dbReference>
<evidence type="ECO:0000259" key="3">
    <source>
        <dbReference type="PROSITE" id="PS51186"/>
    </source>
</evidence>
<reference evidence="4 5" key="1">
    <citation type="journal article" date="2019" name="Front. Microbiol.">
        <title>Genomic Features for Desiccation Tolerance and Sugar Biosynthesis in the Extremophile Gloeocapsopsis sp. UTEX B3054.</title>
        <authorList>
            <person name="Urrejola C."/>
            <person name="Alcorta J."/>
            <person name="Salas L."/>
            <person name="Vasquez M."/>
            <person name="Polz M.F."/>
            <person name="Vicuna R."/>
            <person name="Diez B."/>
        </authorList>
    </citation>
    <scope>NUCLEOTIDE SEQUENCE [LARGE SCALE GENOMIC DNA]</scope>
    <source>
        <strain evidence="4 5">1H9</strain>
    </source>
</reference>
<dbReference type="RefSeq" id="WP_155707007.1">
    <property type="nucleotide sequence ID" value="NZ_CAWNSU010000067.1"/>
</dbReference>
<dbReference type="Pfam" id="PF00583">
    <property type="entry name" value="Acetyltransf_1"/>
    <property type="match status" value="1"/>
</dbReference>
<dbReference type="Gene3D" id="3.40.630.30">
    <property type="match status" value="1"/>
</dbReference>
<accession>A0A6N8FZT6</accession>
<organism evidence="4 5">
    <name type="scientific">Gloeocapsopsis dulcis AAB1 = 1H9</name>
    <dbReference type="NCBI Taxonomy" id="1433147"/>
    <lineage>
        <taxon>Bacteria</taxon>
        <taxon>Bacillati</taxon>
        <taxon>Cyanobacteriota</taxon>
        <taxon>Cyanophyceae</taxon>
        <taxon>Oscillatoriophycideae</taxon>
        <taxon>Chroococcales</taxon>
        <taxon>Chroococcaceae</taxon>
        <taxon>Gloeocapsopsis</taxon>
        <taxon>Gloeocapsopsis dulcis</taxon>
    </lineage>
</organism>
<protein>
    <submittedName>
        <fullName evidence="4">GNAT family N-acetyltransferase</fullName>
    </submittedName>
</protein>
<evidence type="ECO:0000256" key="2">
    <source>
        <dbReference type="ARBA" id="ARBA00023315"/>
    </source>
</evidence>
<keyword evidence="5" id="KW-1185">Reference proteome</keyword>
<dbReference type="PANTHER" id="PTHR43626">
    <property type="entry name" value="ACYL-COA N-ACYLTRANSFERASE"/>
    <property type="match status" value="1"/>
</dbReference>
<dbReference type="Proteomes" id="UP000441797">
    <property type="component" value="Unassembled WGS sequence"/>
</dbReference>
<dbReference type="GO" id="GO:0005737">
    <property type="term" value="C:cytoplasm"/>
    <property type="evidence" value="ECO:0007669"/>
    <property type="project" value="TreeGrafter"/>
</dbReference>
<dbReference type="EMBL" id="NAPY01000024">
    <property type="protein sequence ID" value="MUL37617.1"/>
    <property type="molecule type" value="Genomic_DNA"/>
</dbReference>
<feature type="domain" description="N-acetyltransferase" evidence="3">
    <location>
        <begin position="15"/>
        <end position="163"/>
    </location>
</feature>
<sequence>MDYSHIQFCDSSVSADGHCQAPINLHHLHKLFQVAAFWAQDRSLEDLSIAISNSKPVISVWDGEKLIGFARATSDGVYRATIWDVVIHPDYRGAGLGRKLVESVLSHPHMNRVERVYLMTTHQQSFYEQIGFECNSSTTMVLCNQPKLGFPTQEAQLQELPGG</sequence>
<keyword evidence="1 4" id="KW-0808">Transferase</keyword>
<proteinExistence type="predicted"/>
<gene>
    <name evidence="4" type="ORF">BWI75_15110</name>
</gene>
<name>A0A6N8FZT6_9CHRO</name>
<dbReference type="PANTHER" id="PTHR43626:SF4">
    <property type="entry name" value="GCN5-RELATED N-ACETYLTRANSFERASE 2, CHLOROPLASTIC"/>
    <property type="match status" value="1"/>
</dbReference>
<dbReference type="InterPro" id="IPR016181">
    <property type="entry name" value="Acyl_CoA_acyltransferase"/>
</dbReference>
<evidence type="ECO:0000313" key="5">
    <source>
        <dbReference type="Proteomes" id="UP000441797"/>
    </source>
</evidence>
<dbReference type="SUPFAM" id="SSF55729">
    <property type="entry name" value="Acyl-CoA N-acyltransferases (Nat)"/>
    <property type="match status" value="1"/>
</dbReference>
<comment type="caution">
    <text evidence="4">The sequence shown here is derived from an EMBL/GenBank/DDBJ whole genome shotgun (WGS) entry which is preliminary data.</text>
</comment>
<evidence type="ECO:0000313" key="4">
    <source>
        <dbReference type="EMBL" id="MUL37617.1"/>
    </source>
</evidence>
<dbReference type="OrthoDB" id="9775804at2"/>
<dbReference type="InterPro" id="IPR045039">
    <property type="entry name" value="NSI-like"/>
</dbReference>